<keyword evidence="2 3" id="KW-0813">Transport</keyword>
<evidence type="ECO:0000313" key="5">
    <source>
        <dbReference type="EMBL" id="OAY71913.1"/>
    </source>
</evidence>
<comment type="similarity">
    <text evidence="1 3">Belongs to the EXO70 family.</text>
</comment>
<evidence type="ECO:0000313" key="6">
    <source>
        <dbReference type="Proteomes" id="UP000092600"/>
    </source>
</evidence>
<dbReference type="STRING" id="4615.A0A199V4J9"/>
<dbReference type="InterPro" id="IPR046364">
    <property type="entry name" value="Exo70_C"/>
</dbReference>
<evidence type="ECO:0000256" key="3">
    <source>
        <dbReference type="RuleBase" id="RU365026"/>
    </source>
</evidence>
<dbReference type="GO" id="GO:0005546">
    <property type="term" value="F:phosphatidylinositol-4,5-bisphosphate binding"/>
    <property type="evidence" value="ECO:0007669"/>
    <property type="project" value="InterPro"/>
</dbReference>
<dbReference type="PANTHER" id="PTHR12542:SF17">
    <property type="entry name" value="EXOCYST SUBUNIT EXO70 FAMILY PROTEIN"/>
    <property type="match status" value="1"/>
</dbReference>
<dbReference type="Gene3D" id="1.20.1280.170">
    <property type="entry name" value="Exocyst complex component Exo70"/>
    <property type="match status" value="1"/>
</dbReference>
<dbReference type="Pfam" id="PF03081">
    <property type="entry name" value="Exo70_C"/>
    <property type="match status" value="1"/>
</dbReference>
<evidence type="ECO:0000256" key="2">
    <source>
        <dbReference type="ARBA" id="ARBA00022448"/>
    </source>
</evidence>
<evidence type="ECO:0000259" key="4">
    <source>
        <dbReference type="Pfam" id="PF03081"/>
    </source>
</evidence>
<dbReference type="AlphaFoldDB" id="A0A199V4J9"/>
<accession>A0A199V4J9</accession>
<dbReference type="GO" id="GO:0006887">
    <property type="term" value="P:exocytosis"/>
    <property type="evidence" value="ECO:0007669"/>
    <property type="project" value="UniProtKB-KW"/>
</dbReference>
<protein>
    <recommendedName>
        <fullName evidence="3">Exocyst subunit Exo70 family protein</fullName>
    </recommendedName>
</protein>
<dbReference type="GO" id="GO:0000145">
    <property type="term" value="C:exocyst"/>
    <property type="evidence" value="ECO:0007669"/>
    <property type="project" value="InterPro"/>
</dbReference>
<gene>
    <name evidence="5" type="ORF">ACMD2_21359</name>
</gene>
<sequence>MVAAGYGAECVKAFRSLRRAAFDDALARLLGPDAQVQKLDPGLLDLRARSWFAAAPAAVRRLFAGERALCDRVFAAPDAAAIRDPIFADVAGPAAARLLSFPGAAAARARRCPEKLFSILDLYGALSDLWPEIDSLFPSSSSSAAAAAAGDSLLRLAEAARSLIGDFEAAIQGEASRSPVPGGGVHPMTGYVMNYLVLLSDYNAALADIYADLPLQIPTPLPDSIFDSSSISSPSSSSNSEDSTLSARMAWLILVLLCKLDKKAECYREVSLSYLFLANNVKYIANKVKETPLGDMLGEESVARHSVKARRYAESYERIGWGPVAAAIPAATATAAEAAEWMRLFNAAAEAALRAQESAVVADEAMRAAIRANVAGMVVPAYHAFYQRCREVMGPAEAMAAVQFTPEDVRDWLAKLFSGQFESGIRIGVGSGLSHGSGSGSVKILVETKGVL</sequence>
<dbReference type="EMBL" id="LSRQ01003310">
    <property type="protein sequence ID" value="OAY71913.1"/>
    <property type="molecule type" value="Genomic_DNA"/>
</dbReference>
<name>A0A199V4J9_ANACO</name>
<keyword evidence="3" id="KW-0268">Exocytosis</keyword>
<comment type="function">
    <text evidence="3">Component of the exocyst complex.</text>
</comment>
<feature type="domain" description="Exocyst complex subunit Exo70 C-terminal" evidence="4">
    <location>
        <begin position="50"/>
        <end position="413"/>
    </location>
</feature>
<dbReference type="SUPFAM" id="SSF74788">
    <property type="entry name" value="Cullin repeat-like"/>
    <property type="match status" value="1"/>
</dbReference>
<dbReference type="PANTHER" id="PTHR12542">
    <property type="entry name" value="EXOCYST COMPLEX PROTEIN EXO70"/>
    <property type="match status" value="1"/>
</dbReference>
<dbReference type="InterPro" id="IPR016159">
    <property type="entry name" value="Cullin_repeat-like_dom_sf"/>
</dbReference>
<evidence type="ECO:0000256" key="1">
    <source>
        <dbReference type="ARBA" id="ARBA00006756"/>
    </source>
</evidence>
<dbReference type="InterPro" id="IPR004140">
    <property type="entry name" value="Exo70"/>
</dbReference>
<reference evidence="5 6" key="1">
    <citation type="journal article" date="2016" name="DNA Res.">
        <title>The draft genome of MD-2 pineapple using hybrid error correction of long reads.</title>
        <authorList>
            <person name="Redwan R.M."/>
            <person name="Saidin A."/>
            <person name="Kumar S.V."/>
        </authorList>
    </citation>
    <scope>NUCLEOTIDE SEQUENCE [LARGE SCALE GENOMIC DNA]</scope>
    <source>
        <strain evidence="6">cv. MD2</strain>
        <tissue evidence="5">Leaf</tissue>
    </source>
</reference>
<organism evidence="5 6">
    <name type="scientific">Ananas comosus</name>
    <name type="common">Pineapple</name>
    <name type="synonym">Ananas ananas</name>
    <dbReference type="NCBI Taxonomy" id="4615"/>
    <lineage>
        <taxon>Eukaryota</taxon>
        <taxon>Viridiplantae</taxon>
        <taxon>Streptophyta</taxon>
        <taxon>Embryophyta</taxon>
        <taxon>Tracheophyta</taxon>
        <taxon>Spermatophyta</taxon>
        <taxon>Magnoliopsida</taxon>
        <taxon>Liliopsida</taxon>
        <taxon>Poales</taxon>
        <taxon>Bromeliaceae</taxon>
        <taxon>Bromelioideae</taxon>
        <taxon>Ananas</taxon>
    </lineage>
</organism>
<keyword evidence="3" id="KW-0653">Protein transport</keyword>
<dbReference type="Proteomes" id="UP000092600">
    <property type="component" value="Unassembled WGS sequence"/>
</dbReference>
<proteinExistence type="inferred from homology"/>
<dbReference type="GO" id="GO:0015031">
    <property type="term" value="P:protein transport"/>
    <property type="evidence" value="ECO:0007669"/>
    <property type="project" value="UniProtKB-KW"/>
</dbReference>
<comment type="caution">
    <text evidence="5">The sequence shown here is derived from an EMBL/GenBank/DDBJ whole genome shotgun (WGS) entry which is preliminary data.</text>
</comment>